<organism evidence="2 3">
    <name type="scientific">Globodera rostochiensis</name>
    <name type="common">Golden nematode worm</name>
    <name type="synonym">Heterodera rostochiensis</name>
    <dbReference type="NCBI Taxonomy" id="31243"/>
    <lineage>
        <taxon>Eukaryota</taxon>
        <taxon>Metazoa</taxon>
        <taxon>Ecdysozoa</taxon>
        <taxon>Nematoda</taxon>
        <taxon>Chromadorea</taxon>
        <taxon>Rhabditida</taxon>
        <taxon>Tylenchina</taxon>
        <taxon>Tylenchomorpha</taxon>
        <taxon>Tylenchoidea</taxon>
        <taxon>Heteroderidae</taxon>
        <taxon>Heteroderinae</taxon>
        <taxon>Globodera</taxon>
    </lineage>
</organism>
<keyword evidence="1" id="KW-1133">Transmembrane helix</keyword>
<reference evidence="3" key="1">
    <citation type="submission" date="2022-11" db="UniProtKB">
        <authorList>
            <consortium name="WormBaseParasite"/>
        </authorList>
    </citation>
    <scope>IDENTIFICATION</scope>
</reference>
<sequence length="93" mass="10522">MWGGYGGYYDGYNGYGSYGSQIILVVVLLIVGCLFLACIGGGLWLLYSRQQKGRADVEQLQQQQQQQQPQYYPQYYPRAGGAFATKEMSTEFR</sequence>
<accession>A0A914GU13</accession>
<feature type="transmembrane region" description="Helical" evidence="1">
    <location>
        <begin position="22"/>
        <end position="47"/>
    </location>
</feature>
<dbReference type="WBParaSite" id="Gr19_v10_g10401.t1">
    <property type="protein sequence ID" value="Gr19_v10_g10401.t1"/>
    <property type="gene ID" value="Gr19_v10_g10401"/>
</dbReference>
<evidence type="ECO:0000256" key="1">
    <source>
        <dbReference type="SAM" id="Phobius"/>
    </source>
</evidence>
<dbReference type="Proteomes" id="UP000887572">
    <property type="component" value="Unplaced"/>
</dbReference>
<evidence type="ECO:0000313" key="2">
    <source>
        <dbReference type="Proteomes" id="UP000887572"/>
    </source>
</evidence>
<keyword evidence="2" id="KW-1185">Reference proteome</keyword>
<name>A0A914GU13_GLORO</name>
<proteinExistence type="predicted"/>
<dbReference type="AlphaFoldDB" id="A0A914GU13"/>
<keyword evidence="1" id="KW-0812">Transmembrane</keyword>
<evidence type="ECO:0000313" key="3">
    <source>
        <dbReference type="WBParaSite" id="Gr19_v10_g10401.t1"/>
    </source>
</evidence>
<keyword evidence="1" id="KW-0472">Membrane</keyword>
<protein>
    <submittedName>
        <fullName evidence="3">Uncharacterized protein</fullName>
    </submittedName>
</protein>